<organism evidence="11 12">
    <name type="scientific">Jeotgalibaca ciconiae</name>
    <dbReference type="NCBI Taxonomy" id="2496265"/>
    <lineage>
        <taxon>Bacteria</taxon>
        <taxon>Bacillati</taxon>
        <taxon>Bacillota</taxon>
        <taxon>Bacilli</taxon>
        <taxon>Lactobacillales</taxon>
        <taxon>Carnobacteriaceae</taxon>
        <taxon>Jeotgalibaca</taxon>
    </lineage>
</organism>
<protein>
    <submittedName>
        <fullName evidence="11">Response regulator</fullName>
    </submittedName>
</protein>
<dbReference type="InterPro" id="IPR051552">
    <property type="entry name" value="HptR"/>
</dbReference>
<dbReference type="SMART" id="SM00342">
    <property type="entry name" value="HTH_ARAC"/>
    <property type="match status" value="1"/>
</dbReference>
<dbReference type="PROSITE" id="PS00041">
    <property type="entry name" value="HTH_ARAC_FAMILY_1"/>
    <property type="match status" value="1"/>
</dbReference>
<keyword evidence="12" id="KW-1185">Reference proteome</keyword>
<dbReference type="GO" id="GO:0043565">
    <property type="term" value="F:sequence-specific DNA binding"/>
    <property type="evidence" value="ECO:0007669"/>
    <property type="project" value="InterPro"/>
</dbReference>
<keyword evidence="4" id="KW-0902">Two-component regulatory system</keyword>
<evidence type="ECO:0000256" key="2">
    <source>
        <dbReference type="ARBA" id="ARBA00022490"/>
    </source>
</evidence>
<dbReference type="GO" id="GO:0000160">
    <property type="term" value="P:phosphorelay signal transduction system"/>
    <property type="evidence" value="ECO:0007669"/>
    <property type="project" value="UniProtKB-KW"/>
</dbReference>
<keyword evidence="5" id="KW-0805">Transcription regulation</keyword>
<feature type="modified residue" description="4-aspartylphosphate" evidence="8">
    <location>
        <position position="54"/>
    </location>
</feature>
<dbReference type="EMBL" id="CP034465">
    <property type="protein sequence ID" value="AZP03558.1"/>
    <property type="molecule type" value="Genomic_DNA"/>
</dbReference>
<dbReference type="SUPFAM" id="SSF46689">
    <property type="entry name" value="Homeodomain-like"/>
    <property type="match status" value="2"/>
</dbReference>
<dbReference type="RefSeq" id="WP_126108649.1">
    <property type="nucleotide sequence ID" value="NZ_CP034465.1"/>
</dbReference>
<gene>
    <name evidence="11" type="ORF">EJN90_02105</name>
</gene>
<dbReference type="GO" id="GO:0005737">
    <property type="term" value="C:cytoplasm"/>
    <property type="evidence" value="ECO:0007669"/>
    <property type="project" value="UniProtKB-SubCell"/>
</dbReference>
<dbReference type="Pfam" id="PF12833">
    <property type="entry name" value="HTH_18"/>
    <property type="match status" value="1"/>
</dbReference>
<dbReference type="PROSITE" id="PS50110">
    <property type="entry name" value="RESPONSE_REGULATORY"/>
    <property type="match status" value="1"/>
</dbReference>
<dbReference type="OrthoDB" id="342399at2"/>
<dbReference type="PANTHER" id="PTHR42713">
    <property type="entry name" value="HISTIDINE KINASE-RELATED"/>
    <property type="match status" value="1"/>
</dbReference>
<sequence length="434" mass="50787">MKLLIVDDEIHIVNYIKYLIDWEKIGFCEVFTTNKGTQAKEYILQEKPELVITDVQMPTVSGLDLATVINEKNLSTRVIILSGYSDFSYAQQAIRLGAVDYLVKPIRKADLLPVVKRALDTLFLNLSEGLLDADNENKFFIDMLSSFPLTKAEEEQINSKRQSYYVSWQNSPIYRSLKFRINGKYFTVFSKEKAPSSSVKNYKKLTRENIQLEFFSEYGDVEKINYIFPEELEKFIEKENWDSLLSYLKKVEKTSHTLLYQMQLSIDLLKVLGEHFPNLHETLSLSDLFSESQNVLEYLKEFFLIQKQKEKGTAGEADYNQLIIEKIRKHIENHYSEEITLDLLSEVAHMHPVTVSRLFKEETGSTVMQYLLKIRLEEAAKLLENSNLLVRDVAVLVGYKKTQHFTKLFKEHYDATPQRYRRKIQLRGEEEDEY</sequence>
<reference evidence="12" key="1">
    <citation type="submission" date="2018-12" db="EMBL/GenBank/DDBJ databases">
        <title>Complete genome sequencing of Jeotgalibaca sp. H21T32.</title>
        <authorList>
            <person name="Bae J.-W."/>
            <person name="Lee S.-Y."/>
        </authorList>
    </citation>
    <scope>NUCLEOTIDE SEQUENCE [LARGE SCALE GENOMIC DNA]</scope>
    <source>
        <strain evidence="12">H21T32</strain>
    </source>
</reference>
<dbReference type="Pfam" id="PF00072">
    <property type="entry name" value="Response_reg"/>
    <property type="match status" value="1"/>
</dbReference>
<accession>A0A3S9H890</accession>
<evidence type="ECO:0000256" key="8">
    <source>
        <dbReference type="PROSITE-ProRule" id="PRU00169"/>
    </source>
</evidence>
<evidence type="ECO:0000256" key="4">
    <source>
        <dbReference type="ARBA" id="ARBA00023012"/>
    </source>
</evidence>
<dbReference type="InterPro" id="IPR011006">
    <property type="entry name" value="CheY-like_superfamily"/>
</dbReference>
<keyword evidence="7" id="KW-0804">Transcription</keyword>
<evidence type="ECO:0000259" key="10">
    <source>
        <dbReference type="PROSITE" id="PS50110"/>
    </source>
</evidence>
<evidence type="ECO:0000259" key="9">
    <source>
        <dbReference type="PROSITE" id="PS01124"/>
    </source>
</evidence>
<evidence type="ECO:0000256" key="6">
    <source>
        <dbReference type="ARBA" id="ARBA00023125"/>
    </source>
</evidence>
<dbReference type="InterPro" id="IPR020449">
    <property type="entry name" value="Tscrpt_reg_AraC-type_HTH"/>
</dbReference>
<evidence type="ECO:0000256" key="1">
    <source>
        <dbReference type="ARBA" id="ARBA00004496"/>
    </source>
</evidence>
<dbReference type="Gene3D" id="1.10.10.60">
    <property type="entry name" value="Homeodomain-like"/>
    <property type="match status" value="2"/>
</dbReference>
<dbReference type="InterPro" id="IPR018060">
    <property type="entry name" value="HTH_AraC"/>
</dbReference>
<dbReference type="SUPFAM" id="SSF52172">
    <property type="entry name" value="CheY-like"/>
    <property type="match status" value="1"/>
</dbReference>
<evidence type="ECO:0000256" key="3">
    <source>
        <dbReference type="ARBA" id="ARBA00022553"/>
    </source>
</evidence>
<dbReference type="Gene3D" id="3.40.50.2300">
    <property type="match status" value="1"/>
</dbReference>
<name>A0A3S9H890_9LACT</name>
<keyword evidence="3 8" id="KW-0597">Phosphoprotein</keyword>
<evidence type="ECO:0000313" key="11">
    <source>
        <dbReference type="EMBL" id="AZP03558.1"/>
    </source>
</evidence>
<dbReference type="Proteomes" id="UP000273326">
    <property type="component" value="Chromosome"/>
</dbReference>
<dbReference type="InterPro" id="IPR009057">
    <property type="entry name" value="Homeodomain-like_sf"/>
</dbReference>
<dbReference type="PROSITE" id="PS01124">
    <property type="entry name" value="HTH_ARAC_FAMILY_2"/>
    <property type="match status" value="1"/>
</dbReference>
<dbReference type="AlphaFoldDB" id="A0A3S9H890"/>
<feature type="domain" description="Response regulatory" evidence="10">
    <location>
        <begin position="2"/>
        <end position="119"/>
    </location>
</feature>
<dbReference type="CDD" id="cd17536">
    <property type="entry name" value="REC_YesN-like"/>
    <property type="match status" value="1"/>
</dbReference>
<proteinExistence type="predicted"/>
<evidence type="ECO:0000313" key="12">
    <source>
        <dbReference type="Proteomes" id="UP000273326"/>
    </source>
</evidence>
<dbReference type="GO" id="GO:0003700">
    <property type="term" value="F:DNA-binding transcription factor activity"/>
    <property type="evidence" value="ECO:0007669"/>
    <property type="project" value="InterPro"/>
</dbReference>
<feature type="domain" description="HTH araC/xylS-type" evidence="9">
    <location>
        <begin position="325"/>
        <end position="423"/>
    </location>
</feature>
<keyword evidence="2" id="KW-0963">Cytoplasm</keyword>
<dbReference type="PANTHER" id="PTHR42713:SF3">
    <property type="entry name" value="TRANSCRIPTIONAL REGULATORY PROTEIN HPTR"/>
    <property type="match status" value="1"/>
</dbReference>
<keyword evidence="6" id="KW-0238">DNA-binding</keyword>
<dbReference type="KEGG" id="jeh:EJN90_02105"/>
<dbReference type="InterPro" id="IPR018062">
    <property type="entry name" value="HTH_AraC-typ_CS"/>
</dbReference>
<dbReference type="SMART" id="SM00448">
    <property type="entry name" value="REC"/>
    <property type="match status" value="1"/>
</dbReference>
<comment type="subcellular location">
    <subcellularLocation>
        <location evidence="1">Cytoplasm</location>
    </subcellularLocation>
</comment>
<evidence type="ECO:0000256" key="7">
    <source>
        <dbReference type="ARBA" id="ARBA00023163"/>
    </source>
</evidence>
<dbReference type="PRINTS" id="PR00032">
    <property type="entry name" value="HTHARAC"/>
</dbReference>
<dbReference type="InterPro" id="IPR001789">
    <property type="entry name" value="Sig_transdc_resp-reg_receiver"/>
</dbReference>
<evidence type="ECO:0000256" key="5">
    <source>
        <dbReference type="ARBA" id="ARBA00023015"/>
    </source>
</evidence>